<dbReference type="PANTHER" id="PTHR24353">
    <property type="entry name" value="CYCLIC NUCLEOTIDE-DEPENDENT PROTEIN KINASE"/>
    <property type="match status" value="1"/>
</dbReference>
<comment type="catalytic activity">
    <reaction evidence="16">
        <text>O-phospho-L-threonyl-[protein] + H2O = L-threonyl-[protein] + phosphate</text>
        <dbReference type="Rhea" id="RHEA:47004"/>
        <dbReference type="Rhea" id="RHEA-COMP:11060"/>
        <dbReference type="Rhea" id="RHEA-COMP:11605"/>
        <dbReference type="ChEBI" id="CHEBI:15377"/>
        <dbReference type="ChEBI" id="CHEBI:30013"/>
        <dbReference type="ChEBI" id="CHEBI:43474"/>
        <dbReference type="ChEBI" id="CHEBI:61977"/>
        <dbReference type="EC" id="3.1.3.16"/>
    </reaction>
</comment>
<dbReference type="InterPro" id="IPR000222">
    <property type="entry name" value="PP2C_BS"/>
</dbReference>
<dbReference type="OrthoDB" id="10264738at2759"/>
<dbReference type="SMART" id="SM00332">
    <property type="entry name" value="PP2Cc"/>
    <property type="match status" value="1"/>
</dbReference>
<dbReference type="CDD" id="cd00038">
    <property type="entry name" value="CAP_ED"/>
    <property type="match status" value="1"/>
</dbReference>
<keyword evidence="12" id="KW-0460">Magnesium</keyword>
<evidence type="ECO:0000256" key="15">
    <source>
        <dbReference type="ARBA" id="ARBA00047761"/>
    </source>
</evidence>
<dbReference type="Gene3D" id="2.60.120.10">
    <property type="entry name" value="Jelly Rolls"/>
    <property type="match status" value="1"/>
</dbReference>
<evidence type="ECO:0000256" key="13">
    <source>
        <dbReference type="ARBA" id="ARBA00022912"/>
    </source>
</evidence>
<keyword evidence="10 17" id="KW-0378">Hydrolase</keyword>
<accession>A0A9E7I4S2</accession>
<evidence type="ECO:0000256" key="8">
    <source>
        <dbReference type="ARBA" id="ARBA00022741"/>
    </source>
</evidence>
<feature type="domain" description="Cyclic nucleotide-binding" evidence="19">
    <location>
        <begin position="544"/>
        <end position="635"/>
    </location>
</feature>
<dbReference type="InterPro" id="IPR001932">
    <property type="entry name" value="PPM-type_phosphatase-like_dom"/>
</dbReference>
<keyword evidence="13 17" id="KW-0904">Protein phosphatase</keyword>
<dbReference type="SUPFAM" id="SSF81606">
    <property type="entry name" value="PP2C-like"/>
    <property type="match status" value="1"/>
</dbReference>
<dbReference type="InterPro" id="IPR014710">
    <property type="entry name" value="RmlC-like_jellyroll"/>
</dbReference>
<dbReference type="AlphaFoldDB" id="A0A9E7I4S2"/>
<proteinExistence type="inferred from homology"/>
<evidence type="ECO:0000256" key="5">
    <source>
        <dbReference type="ARBA" id="ARBA00022527"/>
    </source>
</evidence>
<dbReference type="Pfam" id="PF00481">
    <property type="entry name" value="PP2C"/>
    <property type="match status" value="1"/>
</dbReference>
<feature type="domain" description="PPM-type phosphatase" evidence="20">
    <location>
        <begin position="162"/>
        <end position="452"/>
    </location>
</feature>
<dbReference type="PROSITE" id="PS51746">
    <property type="entry name" value="PPM_2"/>
    <property type="match status" value="1"/>
</dbReference>
<dbReference type="GO" id="GO:0005952">
    <property type="term" value="C:cAMP-dependent protein kinase complex"/>
    <property type="evidence" value="ECO:0007669"/>
    <property type="project" value="TreeGrafter"/>
</dbReference>
<dbReference type="PRINTS" id="PR00103">
    <property type="entry name" value="CAMPKINASE"/>
</dbReference>
<dbReference type="GO" id="GO:0004691">
    <property type="term" value="F:cAMP-dependent protein kinase activity"/>
    <property type="evidence" value="ECO:0007669"/>
    <property type="project" value="TreeGrafter"/>
</dbReference>
<evidence type="ECO:0000256" key="1">
    <source>
        <dbReference type="ARBA" id="ARBA00001936"/>
    </source>
</evidence>
<dbReference type="Pfam" id="PF00027">
    <property type="entry name" value="cNMP_binding"/>
    <property type="match status" value="1"/>
</dbReference>
<evidence type="ECO:0000256" key="9">
    <source>
        <dbReference type="ARBA" id="ARBA00022777"/>
    </source>
</evidence>
<keyword evidence="6" id="KW-0808">Transferase</keyword>
<feature type="region of interest" description="Disordered" evidence="18">
    <location>
        <begin position="84"/>
        <end position="116"/>
    </location>
</feature>
<evidence type="ECO:0000256" key="12">
    <source>
        <dbReference type="ARBA" id="ARBA00022842"/>
    </source>
</evidence>
<dbReference type="GO" id="GO:0005524">
    <property type="term" value="F:ATP binding"/>
    <property type="evidence" value="ECO:0007669"/>
    <property type="project" value="UniProtKB-KW"/>
</dbReference>
<dbReference type="PROSITE" id="PS01032">
    <property type="entry name" value="PPM_1"/>
    <property type="match status" value="1"/>
</dbReference>
<reference evidence="21" key="1">
    <citation type="submission" date="2022-05" db="EMBL/GenBank/DDBJ databases">
        <title>The Musa troglodytarum L. genome provides insights into the mechanism of non-climacteric behaviour and enrichment of carotenoids.</title>
        <authorList>
            <person name="Wang J."/>
        </authorList>
    </citation>
    <scope>NUCLEOTIDE SEQUENCE</scope>
    <source>
        <tissue evidence="21">Leaf</tissue>
    </source>
</reference>
<evidence type="ECO:0000256" key="11">
    <source>
        <dbReference type="ARBA" id="ARBA00022840"/>
    </source>
</evidence>
<keyword evidence="11" id="KW-0067">ATP-binding</keyword>
<name>A0A9E7I4S2_9LILI</name>
<dbReference type="GO" id="GO:0004722">
    <property type="term" value="F:protein serine/threonine phosphatase activity"/>
    <property type="evidence" value="ECO:0007669"/>
    <property type="project" value="UniProtKB-EC"/>
</dbReference>
<dbReference type="InterPro" id="IPR018490">
    <property type="entry name" value="cNMP-bd_dom_sf"/>
</dbReference>
<protein>
    <recommendedName>
        <fullName evidence="4">protein-serine/threonine phosphatase</fullName>
        <ecNumber evidence="4">3.1.3.16</ecNumber>
    </recommendedName>
</protein>
<dbReference type="GO" id="GO:0046872">
    <property type="term" value="F:metal ion binding"/>
    <property type="evidence" value="ECO:0007669"/>
    <property type="project" value="UniProtKB-KW"/>
</dbReference>
<dbReference type="PANTHER" id="PTHR24353:SF127">
    <property type="entry name" value="PROTEIN PHOSPHATASE 2C AND CYCLIC NUCLEOTIDE-BINDING_KINASE DOMAIN-CONTAINING PROTEIN"/>
    <property type="match status" value="1"/>
</dbReference>
<comment type="catalytic activity">
    <reaction evidence="15">
        <text>O-phospho-L-seryl-[protein] + H2O = L-seryl-[protein] + phosphate</text>
        <dbReference type="Rhea" id="RHEA:20629"/>
        <dbReference type="Rhea" id="RHEA-COMP:9863"/>
        <dbReference type="Rhea" id="RHEA-COMP:11604"/>
        <dbReference type="ChEBI" id="CHEBI:15377"/>
        <dbReference type="ChEBI" id="CHEBI:29999"/>
        <dbReference type="ChEBI" id="CHEBI:43474"/>
        <dbReference type="ChEBI" id="CHEBI:83421"/>
        <dbReference type="EC" id="3.1.3.16"/>
    </reaction>
</comment>
<dbReference type="EC" id="3.1.3.16" evidence="4"/>
<organism evidence="21 22">
    <name type="scientific">Musa troglodytarum</name>
    <name type="common">fe'i banana</name>
    <dbReference type="NCBI Taxonomy" id="320322"/>
    <lineage>
        <taxon>Eukaryota</taxon>
        <taxon>Viridiplantae</taxon>
        <taxon>Streptophyta</taxon>
        <taxon>Embryophyta</taxon>
        <taxon>Tracheophyta</taxon>
        <taxon>Spermatophyta</taxon>
        <taxon>Magnoliopsida</taxon>
        <taxon>Liliopsida</taxon>
        <taxon>Zingiberales</taxon>
        <taxon>Musaceae</taxon>
        <taxon>Musa</taxon>
    </lineage>
</organism>
<dbReference type="SUPFAM" id="SSF51206">
    <property type="entry name" value="cAMP-binding domain-like"/>
    <property type="match status" value="1"/>
</dbReference>
<keyword evidence="7" id="KW-0479">Metal-binding</keyword>
<dbReference type="Proteomes" id="UP001055439">
    <property type="component" value="Chromosome 9"/>
</dbReference>
<comment type="cofactor">
    <cofactor evidence="2">
        <name>Mg(2+)</name>
        <dbReference type="ChEBI" id="CHEBI:18420"/>
    </cofactor>
</comment>
<keyword evidence="9" id="KW-0418">Kinase</keyword>
<evidence type="ECO:0000256" key="14">
    <source>
        <dbReference type="ARBA" id="ARBA00023211"/>
    </source>
</evidence>
<comment type="cofactor">
    <cofactor evidence="1">
        <name>Mn(2+)</name>
        <dbReference type="ChEBI" id="CHEBI:29035"/>
    </cofactor>
</comment>
<evidence type="ECO:0000256" key="16">
    <source>
        <dbReference type="ARBA" id="ARBA00048336"/>
    </source>
</evidence>
<evidence type="ECO:0000256" key="4">
    <source>
        <dbReference type="ARBA" id="ARBA00013081"/>
    </source>
</evidence>
<evidence type="ECO:0000256" key="17">
    <source>
        <dbReference type="RuleBase" id="RU003465"/>
    </source>
</evidence>
<evidence type="ECO:0000256" key="3">
    <source>
        <dbReference type="ARBA" id="ARBA00006702"/>
    </source>
</evidence>
<evidence type="ECO:0000256" key="7">
    <source>
        <dbReference type="ARBA" id="ARBA00022723"/>
    </source>
</evidence>
<evidence type="ECO:0000313" key="22">
    <source>
        <dbReference type="Proteomes" id="UP001055439"/>
    </source>
</evidence>
<dbReference type="InterPro" id="IPR000595">
    <property type="entry name" value="cNMP-bd_dom"/>
</dbReference>
<evidence type="ECO:0000259" key="19">
    <source>
        <dbReference type="PROSITE" id="PS50042"/>
    </source>
</evidence>
<evidence type="ECO:0000259" key="20">
    <source>
        <dbReference type="PROSITE" id="PS51746"/>
    </source>
</evidence>
<dbReference type="PROSITE" id="PS50042">
    <property type="entry name" value="CNMP_BINDING_3"/>
    <property type="match status" value="1"/>
</dbReference>
<dbReference type="Gene3D" id="3.60.40.10">
    <property type="entry name" value="PPM-type phosphatase domain"/>
    <property type="match status" value="1"/>
</dbReference>
<dbReference type="InterPro" id="IPR036457">
    <property type="entry name" value="PPM-type-like_dom_sf"/>
</dbReference>
<evidence type="ECO:0000313" key="21">
    <source>
        <dbReference type="EMBL" id="URE42662.1"/>
    </source>
</evidence>
<dbReference type="SMART" id="SM00100">
    <property type="entry name" value="cNMP"/>
    <property type="match status" value="1"/>
</dbReference>
<dbReference type="FunFam" id="3.60.40.10:FF:000007">
    <property type="entry name" value="Phosphatase 2C and cyclic nucleotide-binding/kinase domain-containing protein"/>
    <property type="match status" value="1"/>
</dbReference>
<gene>
    <name evidence="21" type="ORF">MUK42_14587</name>
</gene>
<comment type="similarity">
    <text evidence="3 17">Belongs to the PP2C family.</text>
</comment>
<sequence>MLMVEVMITRRKNLSSKRSRFALAVGVGDCVRSSCRSCTYVFDRIVCCYDRQKPLGDVEEFGRKVLDPKITGVLLDSANCLGQVPHSPTPSKRKESGCRGAGVSLSHSSSDTDGEGIDQLNQLSITRDSDVGINRLSRVSSQFLPPEGSRKVRVPLGNFELRYSYLSQRGYYPEALDKPNQDSFCIHTPFGTNPDDHFFGVFDGHGEFGAQCSQFTKRKLCENLLRNNRLHADPVEAIHAAFLATNSQLHADSLDDAMSGTTAITILVRGRTIYVANAGDSRAVIAEKRGKDIVAVDLSLDQTPFRSDELERVKNCGARVLTLDQIEGLKNPDVQCWGDEEGDDGDPPRLWVQNAMYPGTAFTRSIGDSIAESIGVVATPEIFVMELTQDHPFFVIASDGVFEFLSSQAVIDMVAKFKDPRDACAAIVAESYRLWLQYETRTDDITIIVVHINGLADTQSTGTGVNVSVRPLQQVVQVTGSESPSTLNWNSRTQRPRHEPSRIRLRAIESYLENGHVWVPPSPSHRKTWEEEAHIEQALHDHFLFRRLTDSQRHVLLDCMRRVDVKPGDVVVQQGGEGDCFYVVGSGEFEVLAVQEEDGKEVTKVLHRYTAEKLSSFGELALMSKDFQDSSKECTPNSDASTCKKIQCSDLLLEVDEAARLGSQGPDSIRSHSWFEGLNWKSIADGSFPVPAEVVSRVDMYVENHAEDTVLAVSSPSKDLAVLDTPEWLEDW</sequence>
<keyword evidence="14" id="KW-0464">Manganese</keyword>
<evidence type="ECO:0000256" key="18">
    <source>
        <dbReference type="SAM" id="MobiDB-lite"/>
    </source>
</evidence>
<keyword evidence="8" id="KW-0547">Nucleotide-binding</keyword>
<evidence type="ECO:0000256" key="6">
    <source>
        <dbReference type="ARBA" id="ARBA00022679"/>
    </source>
</evidence>
<evidence type="ECO:0000256" key="2">
    <source>
        <dbReference type="ARBA" id="ARBA00001946"/>
    </source>
</evidence>
<keyword evidence="22" id="KW-1185">Reference proteome</keyword>
<evidence type="ECO:0000256" key="10">
    <source>
        <dbReference type="ARBA" id="ARBA00022801"/>
    </source>
</evidence>
<keyword evidence="5" id="KW-0723">Serine/threonine-protein kinase</keyword>
<dbReference type="EMBL" id="CP097511">
    <property type="protein sequence ID" value="URE42662.1"/>
    <property type="molecule type" value="Genomic_DNA"/>
</dbReference>
<dbReference type="CDD" id="cd00143">
    <property type="entry name" value="PP2Cc"/>
    <property type="match status" value="1"/>
</dbReference>